<dbReference type="EMBL" id="BORJ01000007">
    <property type="protein sequence ID" value="GIN97025.1"/>
    <property type="molecule type" value="Genomic_DNA"/>
</dbReference>
<evidence type="ECO:0008006" key="3">
    <source>
        <dbReference type="Google" id="ProtNLM"/>
    </source>
</evidence>
<name>A0ABQ4KYH4_SIMTE</name>
<keyword evidence="2" id="KW-1185">Reference proteome</keyword>
<dbReference type="InterPro" id="IPR014825">
    <property type="entry name" value="DNA_alkylation"/>
</dbReference>
<organism evidence="1 2">
    <name type="scientific">Siminovitchia terrae</name>
    <name type="common">Bacillus terrae</name>
    <dbReference type="NCBI Taxonomy" id="1914933"/>
    <lineage>
        <taxon>Bacteria</taxon>
        <taxon>Bacillati</taxon>
        <taxon>Bacillota</taxon>
        <taxon>Bacilli</taxon>
        <taxon>Bacillales</taxon>
        <taxon>Bacillaceae</taxon>
        <taxon>Siminovitchia</taxon>
    </lineage>
</organism>
<protein>
    <recommendedName>
        <fullName evidence="3">DNA alkylation repair protein</fullName>
    </recommendedName>
</protein>
<dbReference type="InterPro" id="IPR016024">
    <property type="entry name" value="ARM-type_fold"/>
</dbReference>
<sequence length="227" mass="26564">MIGDKKMVSSFLIQMEESRNPENAAAMKKYMKNLFPFLGIKASERKKLSKTFIQELCAIKDFESYVLNLWELPEREYQYVAVDFLVKKKKLLDESHVDLIESLILTKSWWDTVDPIASHLVGAIFSKSPALVQRRGTDWVNSENIWLQRSMILFQLKYKEKTDKELLFSIIERTKHIEEFFIQKAIGWALREYSKTNPADVGRFIESQSLSNLARKEGLKHIEKVIL</sequence>
<accession>A0ABQ4KYH4</accession>
<dbReference type="PANTHER" id="PTHR34070:SF1">
    <property type="entry name" value="DNA ALKYLATION REPAIR PROTEIN"/>
    <property type="match status" value="1"/>
</dbReference>
<dbReference type="PANTHER" id="PTHR34070">
    <property type="entry name" value="ARMADILLO-TYPE FOLD"/>
    <property type="match status" value="1"/>
</dbReference>
<evidence type="ECO:0000313" key="2">
    <source>
        <dbReference type="Proteomes" id="UP000680670"/>
    </source>
</evidence>
<dbReference type="Gene3D" id="1.20.1660.10">
    <property type="entry name" value="Hypothetical protein (EF3068)"/>
    <property type="match status" value="1"/>
</dbReference>
<reference evidence="1 2" key="1">
    <citation type="submission" date="2021-03" db="EMBL/GenBank/DDBJ databases">
        <title>Antimicrobial resistance genes in bacteria isolated from Japanese honey, and their potential for conferring macrolide and lincosamide resistance in the American foulbrood pathogen Paenibacillus larvae.</title>
        <authorList>
            <person name="Okamoto M."/>
            <person name="Kumagai M."/>
            <person name="Kanamori H."/>
            <person name="Takamatsu D."/>
        </authorList>
    </citation>
    <scope>NUCLEOTIDE SEQUENCE [LARGE SCALE GENOMIC DNA]</scope>
    <source>
        <strain evidence="1 2">J6TS1</strain>
    </source>
</reference>
<dbReference type="Pfam" id="PF08713">
    <property type="entry name" value="DNA_alkylation"/>
    <property type="match status" value="1"/>
</dbReference>
<comment type="caution">
    <text evidence="1">The sequence shown here is derived from an EMBL/GenBank/DDBJ whole genome shotgun (WGS) entry which is preliminary data.</text>
</comment>
<dbReference type="Gene3D" id="1.25.40.290">
    <property type="entry name" value="ARM repeat domains"/>
    <property type="match status" value="1"/>
</dbReference>
<gene>
    <name evidence="1" type="ORF">J6TS1_28950</name>
</gene>
<proteinExistence type="predicted"/>
<evidence type="ECO:0000313" key="1">
    <source>
        <dbReference type="EMBL" id="GIN97025.1"/>
    </source>
</evidence>
<dbReference type="CDD" id="cd07064">
    <property type="entry name" value="AlkD_like_1"/>
    <property type="match status" value="1"/>
</dbReference>
<dbReference type="Proteomes" id="UP000680670">
    <property type="component" value="Unassembled WGS sequence"/>
</dbReference>
<dbReference type="SUPFAM" id="SSF48371">
    <property type="entry name" value="ARM repeat"/>
    <property type="match status" value="1"/>
</dbReference>